<evidence type="ECO:0000313" key="1">
    <source>
        <dbReference type="EMBL" id="ODR96186.1"/>
    </source>
</evidence>
<sequence>MVLLLLAVATNHGYAQNEACEQSCQRYGGSSTTIKECIKMCQVTGASFRACMKEAGSDPKARELCVETYHFQWGN</sequence>
<dbReference type="AlphaFoldDB" id="A0A1E3VTA1"/>
<dbReference type="EMBL" id="LPWF01000030">
    <property type="protein sequence ID" value="ODR96186.1"/>
    <property type="molecule type" value="Genomic_DNA"/>
</dbReference>
<evidence type="ECO:0000313" key="2">
    <source>
        <dbReference type="Proteomes" id="UP000094472"/>
    </source>
</evidence>
<dbReference type="Proteomes" id="UP000094472">
    <property type="component" value="Unassembled WGS sequence"/>
</dbReference>
<name>A0A1E3VTA1_9HYPH</name>
<gene>
    <name evidence="1" type="ORF">AUC69_15645</name>
</gene>
<organism evidence="1 2">
    <name type="scientific">Methyloceanibacter superfactus</name>
    <dbReference type="NCBI Taxonomy" id="1774969"/>
    <lineage>
        <taxon>Bacteria</taxon>
        <taxon>Pseudomonadati</taxon>
        <taxon>Pseudomonadota</taxon>
        <taxon>Alphaproteobacteria</taxon>
        <taxon>Hyphomicrobiales</taxon>
        <taxon>Hyphomicrobiaceae</taxon>
        <taxon>Methyloceanibacter</taxon>
    </lineage>
</organism>
<accession>A0A1E3VTA1</accession>
<keyword evidence="2" id="KW-1185">Reference proteome</keyword>
<protein>
    <submittedName>
        <fullName evidence="1">Uncharacterized protein</fullName>
    </submittedName>
</protein>
<reference evidence="1 2" key="1">
    <citation type="journal article" date="2016" name="Environ. Microbiol.">
        <title>New Methyloceanibacter diversity from North Sea sediments includes methanotroph containing solely the soluble methane monooxygenase.</title>
        <authorList>
            <person name="Vekeman B."/>
            <person name="Kerckhof F.M."/>
            <person name="Cremers G."/>
            <person name="de Vos P."/>
            <person name="Vandamme P."/>
            <person name="Boon N."/>
            <person name="Op den Camp H.J."/>
            <person name="Heylen K."/>
        </authorList>
    </citation>
    <scope>NUCLEOTIDE SEQUENCE [LARGE SCALE GENOMIC DNA]</scope>
    <source>
        <strain evidence="1 2">R-67175</strain>
    </source>
</reference>
<proteinExistence type="predicted"/>
<comment type="caution">
    <text evidence="1">The sequence shown here is derived from an EMBL/GenBank/DDBJ whole genome shotgun (WGS) entry which is preliminary data.</text>
</comment>